<evidence type="ECO:0000259" key="1">
    <source>
        <dbReference type="Pfam" id="PF04536"/>
    </source>
</evidence>
<proteinExistence type="predicted"/>
<dbReference type="EMBL" id="JAVAIM010000001">
    <property type="protein sequence ID" value="MDP4575767.1"/>
    <property type="molecule type" value="Genomic_DNA"/>
</dbReference>
<dbReference type="RefSeq" id="WP_305933016.1">
    <property type="nucleotide sequence ID" value="NZ_JAVAIM010000001.1"/>
</dbReference>
<evidence type="ECO:0000313" key="3">
    <source>
        <dbReference type="Proteomes" id="UP001240639"/>
    </source>
</evidence>
<protein>
    <submittedName>
        <fullName evidence="2">TPM domain-containing protein</fullName>
    </submittedName>
</protein>
<dbReference type="Pfam" id="PF04536">
    <property type="entry name" value="TPM_phosphatase"/>
    <property type="match status" value="1"/>
</dbReference>
<dbReference type="Gene3D" id="3.10.310.50">
    <property type="match status" value="1"/>
</dbReference>
<dbReference type="PANTHER" id="PTHR30373">
    <property type="entry name" value="UPF0603 PROTEIN YGCG"/>
    <property type="match status" value="1"/>
</dbReference>
<evidence type="ECO:0000313" key="2">
    <source>
        <dbReference type="EMBL" id="MDP4575767.1"/>
    </source>
</evidence>
<gene>
    <name evidence="2" type="ORF">Q9K02_11505</name>
</gene>
<name>A0ABT9HRI2_9SPHN</name>
<sequence>MRVLFLSFLLLTGACFDPQPGAQLPDAPGQKQQIARSPSIVQLGRVSDHADILSFSQEQALTEQLEAFEAQTEHQMVVATVDSLNGEEIADFARDLANAWGVGRADHDDGVVILVAPNERRVRIAVGYGLEEELSDTFCQGVLDSIILPSFRENDFANGIAGGVKAITERLS</sequence>
<dbReference type="PROSITE" id="PS51257">
    <property type="entry name" value="PROKAR_LIPOPROTEIN"/>
    <property type="match status" value="1"/>
</dbReference>
<dbReference type="InterPro" id="IPR007621">
    <property type="entry name" value="TPM_dom"/>
</dbReference>
<reference evidence="2 3" key="1">
    <citation type="submission" date="2023-08" db="EMBL/GenBank/DDBJ databases">
        <title>genomic of G39.</title>
        <authorList>
            <person name="Wang Y."/>
        </authorList>
    </citation>
    <scope>NUCLEOTIDE SEQUENCE [LARGE SCALE GENOMIC DNA]</scope>
    <source>
        <strain evidence="2 3">G39</strain>
    </source>
</reference>
<dbReference type="PANTHER" id="PTHR30373:SF2">
    <property type="entry name" value="UPF0603 PROTEIN YGCG"/>
    <property type="match status" value="1"/>
</dbReference>
<feature type="domain" description="TPM" evidence="1">
    <location>
        <begin position="46"/>
        <end position="169"/>
    </location>
</feature>
<comment type="caution">
    <text evidence="2">The sequence shown here is derived from an EMBL/GenBank/DDBJ whole genome shotgun (WGS) entry which is preliminary data.</text>
</comment>
<keyword evidence="3" id="KW-1185">Reference proteome</keyword>
<dbReference type="Proteomes" id="UP001240639">
    <property type="component" value="Unassembled WGS sequence"/>
</dbReference>
<accession>A0ABT9HRI2</accession>
<organism evidence="2 3">
    <name type="scientific">Qipengyuania profundimaris</name>
    <dbReference type="NCBI Taxonomy" id="3067652"/>
    <lineage>
        <taxon>Bacteria</taxon>
        <taxon>Pseudomonadati</taxon>
        <taxon>Pseudomonadota</taxon>
        <taxon>Alphaproteobacteria</taxon>
        <taxon>Sphingomonadales</taxon>
        <taxon>Erythrobacteraceae</taxon>
        <taxon>Qipengyuania</taxon>
    </lineage>
</organism>